<accession>A0A7I8VBF9</accession>
<evidence type="ECO:0000256" key="3">
    <source>
        <dbReference type="SAM" id="MobiDB-lite"/>
    </source>
</evidence>
<feature type="region of interest" description="Disordered" evidence="3">
    <location>
        <begin position="196"/>
        <end position="222"/>
    </location>
</feature>
<comment type="subcellular location">
    <subcellularLocation>
        <location evidence="1">Nucleus</location>
    </subcellularLocation>
</comment>
<dbReference type="OrthoDB" id="5823474at2759"/>
<dbReference type="Pfam" id="PF15251">
    <property type="entry name" value="TAPR1-like"/>
    <property type="match status" value="1"/>
</dbReference>
<evidence type="ECO:0000313" key="5">
    <source>
        <dbReference type="Proteomes" id="UP000549394"/>
    </source>
</evidence>
<comment type="caution">
    <text evidence="4">The sequence shown here is derived from an EMBL/GenBank/DDBJ whole genome shotgun (WGS) entry which is preliminary data.</text>
</comment>
<dbReference type="PANTHER" id="PTHR31624:SF4">
    <property type="entry name" value="CHROMOSOME 16 OPEN READING FRAME 72"/>
    <property type="match status" value="1"/>
</dbReference>
<gene>
    <name evidence="4" type="ORF">DGYR_LOCUS2027</name>
</gene>
<dbReference type="InterPro" id="IPR040308">
    <property type="entry name" value="HAPR1"/>
</dbReference>
<dbReference type="GO" id="GO:0005634">
    <property type="term" value="C:nucleus"/>
    <property type="evidence" value="ECO:0007669"/>
    <property type="project" value="UniProtKB-SubCell"/>
</dbReference>
<dbReference type="EMBL" id="CAJFCJ010000003">
    <property type="protein sequence ID" value="CAD5112972.1"/>
    <property type="molecule type" value="Genomic_DNA"/>
</dbReference>
<organism evidence="4 5">
    <name type="scientific">Dimorphilus gyrociliatus</name>
    <dbReference type="NCBI Taxonomy" id="2664684"/>
    <lineage>
        <taxon>Eukaryota</taxon>
        <taxon>Metazoa</taxon>
        <taxon>Spiralia</taxon>
        <taxon>Lophotrochozoa</taxon>
        <taxon>Annelida</taxon>
        <taxon>Polychaeta</taxon>
        <taxon>Polychaeta incertae sedis</taxon>
        <taxon>Dinophilidae</taxon>
        <taxon>Dimorphilus</taxon>
    </lineage>
</organism>
<reference evidence="4 5" key="1">
    <citation type="submission" date="2020-08" db="EMBL/GenBank/DDBJ databases">
        <authorList>
            <person name="Hejnol A."/>
        </authorList>
    </citation>
    <scope>NUCLEOTIDE SEQUENCE [LARGE SCALE GENOMIC DNA]</scope>
</reference>
<name>A0A7I8VBF9_9ANNE</name>
<protein>
    <submittedName>
        <fullName evidence="4">DgyrCDS2177</fullName>
    </submittedName>
</protein>
<dbReference type="AlphaFoldDB" id="A0A7I8VBF9"/>
<dbReference type="InterPro" id="IPR029196">
    <property type="entry name" value="HAPSTR1-like"/>
</dbReference>
<keyword evidence="2" id="KW-0539">Nucleus</keyword>
<sequence length="222" mass="25801">MTEQKEPAESWLTNWESSTVDEWLRKQEDFDKLRTPDDELNEQKLWCLFQSSASNIALMYKECCNPERHDQKAWSTFGAAASAITDLYREALDQTKKARESAMERGSRNRTRDVLNWLKKKRRRHLKREDLIAFLCDQQAPCRKEERRERPADLTPFRDALLLQRLSGAMSHMGVSQTGSGNDDFQRVLLEDLSRHISDTKKRAAPSSGSDSPNSRKKARFH</sequence>
<evidence type="ECO:0000256" key="1">
    <source>
        <dbReference type="ARBA" id="ARBA00004123"/>
    </source>
</evidence>
<proteinExistence type="predicted"/>
<dbReference type="Proteomes" id="UP000549394">
    <property type="component" value="Unassembled WGS sequence"/>
</dbReference>
<evidence type="ECO:0000313" key="4">
    <source>
        <dbReference type="EMBL" id="CAD5112972.1"/>
    </source>
</evidence>
<dbReference type="PANTHER" id="PTHR31624">
    <property type="entry name" value="UPF0472 PROTEIN C16ORF72"/>
    <property type="match status" value="1"/>
</dbReference>
<keyword evidence="5" id="KW-1185">Reference proteome</keyword>
<evidence type="ECO:0000256" key="2">
    <source>
        <dbReference type="ARBA" id="ARBA00023242"/>
    </source>
</evidence>